<evidence type="ECO:0000256" key="2">
    <source>
        <dbReference type="ARBA" id="ARBA00004308"/>
    </source>
</evidence>
<reference evidence="9 10" key="1">
    <citation type="journal article" date="2018" name="Arch. Microbiol.">
        <title>New insights into the metabolic potential of the phototrophic purple bacterium Rhodopila globiformis DSM 161(T) from its draft genome sequence and evidence for a vanadium-dependent nitrogenase.</title>
        <authorList>
            <person name="Imhoff J.F."/>
            <person name="Rahn T."/>
            <person name="Kunzel S."/>
            <person name="Neulinger S.C."/>
        </authorList>
    </citation>
    <scope>NUCLEOTIDE SEQUENCE [LARGE SCALE GENOMIC DNA]</scope>
    <source>
        <strain evidence="9 10">DSM 16996</strain>
    </source>
</reference>
<gene>
    <name evidence="9" type="ORF">CCR94_08735</name>
</gene>
<dbReference type="GO" id="GO:0006491">
    <property type="term" value="P:N-glycan processing"/>
    <property type="evidence" value="ECO:0007669"/>
    <property type="project" value="TreeGrafter"/>
</dbReference>
<dbReference type="Pfam" id="PF00777">
    <property type="entry name" value="Glyco_transf_29"/>
    <property type="match status" value="1"/>
</dbReference>
<dbReference type="GO" id="GO:0003828">
    <property type="term" value="F:alpha-N-acetylneuraminate alpha-2,8-sialyltransferase activity"/>
    <property type="evidence" value="ECO:0007669"/>
    <property type="project" value="TreeGrafter"/>
</dbReference>
<comment type="caution">
    <text evidence="9">The sequence shown here is derived from an EMBL/GenBank/DDBJ whole genome shotgun (WGS) entry which is preliminary data.</text>
</comment>
<dbReference type="Gene3D" id="3.90.1480.20">
    <property type="entry name" value="Glycosyl transferase family 29"/>
    <property type="match status" value="1"/>
</dbReference>
<dbReference type="AlphaFoldDB" id="A0A2S6N9W9"/>
<dbReference type="PANTHER" id="PTHR11987">
    <property type="entry name" value="ALPHA-2,8-SIALYLTRANSFERASE"/>
    <property type="match status" value="1"/>
</dbReference>
<dbReference type="Proteomes" id="UP000239089">
    <property type="component" value="Unassembled WGS sequence"/>
</dbReference>
<protein>
    <submittedName>
        <fullName evidence="9">Uncharacterized protein</fullName>
    </submittedName>
</protein>
<evidence type="ECO:0000256" key="1">
    <source>
        <dbReference type="ARBA" id="ARBA00004167"/>
    </source>
</evidence>
<dbReference type="EMBL" id="NHSJ01000057">
    <property type="protein sequence ID" value="PPQ31387.1"/>
    <property type="molecule type" value="Genomic_DNA"/>
</dbReference>
<evidence type="ECO:0000256" key="4">
    <source>
        <dbReference type="ARBA" id="ARBA00022679"/>
    </source>
</evidence>
<sequence>MDLTASPLLSNSLAFKKMQFALRIAADSETSRIDLGRDLQTAARAAFSDASEYVEPAGGYDDSYQLRREQNRTTFRQTLKIFDEANSVALVGNGSVLKGSGLGKAIDSHDVVVRINWPAIKGYSDDVGSNTSLVLFVEQYMHGAINQDSLLKKMSQYNSSVPGLALDAGRTVSTVFPEFCGEPPSNICLMPAAARKCLKYLGYQYATTGLLSMLLISLILNKTVTIFGFDFYRDLNRQYYFGTTPPDPHLTHELQYEVWMVRQFFARILPDKLLMPGSV</sequence>
<evidence type="ECO:0000256" key="8">
    <source>
        <dbReference type="ARBA" id="ARBA00023180"/>
    </source>
</evidence>
<dbReference type="GO" id="GO:0009311">
    <property type="term" value="P:oligosaccharide metabolic process"/>
    <property type="evidence" value="ECO:0007669"/>
    <property type="project" value="TreeGrafter"/>
</dbReference>
<evidence type="ECO:0000313" key="10">
    <source>
        <dbReference type="Proteomes" id="UP000239089"/>
    </source>
</evidence>
<evidence type="ECO:0000256" key="3">
    <source>
        <dbReference type="ARBA" id="ARBA00022676"/>
    </source>
</evidence>
<dbReference type="InterPro" id="IPR001675">
    <property type="entry name" value="Glyco_trans_29"/>
</dbReference>
<organism evidence="9 10">
    <name type="scientific">Rhodoblastus sphagnicola</name>
    <dbReference type="NCBI Taxonomy" id="333368"/>
    <lineage>
        <taxon>Bacteria</taxon>
        <taxon>Pseudomonadati</taxon>
        <taxon>Pseudomonadota</taxon>
        <taxon>Alphaproteobacteria</taxon>
        <taxon>Hyphomicrobiales</taxon>
        <taxon>Rhodoblastaceae</taxon>
        <taxon>Rhodoblastus</taxon>
    </lineage>
</organism>
<keyword evidence="4" id="KW-0808">Transferase</keyword>
<evidence type="ECO:0000313" key="9">
    <source>
        <dbReference type="EMBL" id="PPQ31387.1"/>
    </source>
</evidence>
<dbReference type="InterPro" id="IPR038578">
    <property type="entry name" value="GT29-like_sf"/>
</dbReference>
<dbReference type="PANTHER" id="PTHR11987:SF53">
    <property type="entry name" value="ALPHA-2,8-SIALYLTRANSFERASE 8F-LIKE"/>
    <property type="match status" value="1"/>
</dbReference>
<keyword evidence="6" id="KW-1133">Transmembrane helix</keyword>
<name>A0A2S6N9W9_9HYPH</name>
<dbReference type="GO" id="GO:0012505">
    <property type="term" value="C:endomembrane system"/>
    <property type="evidence" value="ECO:0007669"/>
    <property type="project" value="UniProtKB-SubCell"/>
</dbReference>
<proteinExistence type="predicted"/>
<keyword evidence="3" id="KW-0328">Glycosyltransferase</keyword>
<comment type="subcellular location">
    <subcellularLocation>
        <location evidence="2">Endomembrane system</location>
    </subcellularLocation>
    <subcellularLocation>
        <location evidence="1">Membrane</location>
        <topology evidence="1">Single-pass membrane protein</topology>
    </subcellularLocation>
</comment>
<evidence type="ECO:0000256" key="6">
    <source>
        <dbReference type="ARBA" id="ARBA00022989"/>
    </source>
</evidence>
<dbReference type="GO" id="GO:0016020">
    <property type="term" value="C:membrane"/>
    <property type="evidence" value="ECO:0007669"/>
    <property type="project" value="UniProtKB-SubCell"/>
</dbReference>
<dbReference type="InterPro" id="IPR050943">
    <property type="entry name" value="Glycosyltr_29_Sialyltrsf"/>
</dbReference>
<keyword evidence="7" id="KW-0472">Membrane</keyword>
<evidence type="ECO:0000256" key="5">
    <source>
        <dbReference type="ARBA" id="ARBA00022692"/>
    </source>
</evidence>
<keyword evidence="5" id="KW-0812">Transmembrane</keyword>
<evidence type="ECO:0000256" key="7">
    <source>
        <dbReference type="ARBA" id="ARBA00023136"/>
    </source>
</evidence>
<keyword evidence="8" id="KW-0325">Glycoprotein</keyword>
<keyword evidence="10" id="KW-1185">Reference proteome</keyword>
<accession>A0A2S6N9W9</accession>